<sequence length="233" mass="24886">MKPYIICHMITSLDGGLHPSRWTASPDGNRAIWSAAYEAIHKTFGADGWLVGRVTMAEMSKAGPHAPAGPFDVDRTVHVARPDARSFAIAVDQHGKLHFNGGDFDGDHVIVLLGKQVSDQHLAELVADGVSYIVSDGQEMDLARLLETLGREFSIRRLLLEGGAGVNGSFLAAGLVDELSLLVAPAVDARKGSDRVIEYGQDGLAGKCELSLLSCDKLDDGLLHLKYAVKASS</sequence>
<evidence type="ECO:0000259" key="4">
    <source>
        <dbReference type="Pfam" id="PF01872"/>
    </source>
</evidence>
<protein>
    <submittedName>
        <fullName evidence="5">Riboflavin biosynthesis pyrimidine reductase</fullName>
    </submittedName>
</protein>
<dbReference type="GO" id="GO:0008703">
    <property type="term" value="F:5-amino-6-(5-phosphoribosylamino)uracil reductase activity"/>
    <property type="evidence" value="ECO:0007669"/>
    <property type="project" value="InterPro"/>
</dbReference>
<dbReference type="AlphaFoldDB" id="A0A7W6G987"/>
<dbReference type="InterPro" id="IPR024072">
    <property type="entry name" value="DHFR-like_dom_sf"/>
</dbReference>
<dbReference type="EMBL" id="JACIDW010000001">
    <property type="protein sequence ID" value="MBB3962605.1"/>
    <property type="molecule type" value="Genomic_DNA"/>
</dbReference>
<accession>A0A7W6G987</accession>
<evidence type="ECO:0000313" key="5">
    <source>
        <dbReference type="EMBL" id="MBB3962605.1"/>
    </source>
</evidence>
<evidence type="ECO:0000256" key="3">
    <source>
        <dbReference type="ARBA" id="ARBA00023002"/>
    </source>
</evidence>
<keyword evidence="3" id="KW-0560">Oxidoreductase</keyword>
<dbReference type="Pfam" id="PF01872">
    <property type="entry name" value="RibD_C"/>
    <property type="match status" value="1"/>
</dbReference>
<organism evidence="5 6">
    <name type="scientific">Rhizobium metallidurans</name>
    <dbReference type="NCBI Taxonomy" id="1265931"/>
    <lineage>
        <taxon>Bacteria</taxon>
        <taxon>Pseudomonadati</taxon>
        <taxon>Pseudomonadota</taxon>
        <taxon>Alphaproteobacteria</taxon>
        <taxon>Hyphomicrobiales</taxon>
        <taxon>Rhizobiaceae</taxon>
        <taxon>Rhizobium/Agrobacterium group</taxon>
        <taxon>Rhizobium</taxon>
    </lineage>
</organism>
<dbReference type="RefSeq" id="WP_183898335.1">
    <property type="nucleotide sequence ID" value="NZ_JACIDW010000001.1"/>
</dbReference>
<dbReference type="Gene3D" id="3.40.430.10">
    <property type="entry name" value="Dihydrofolate Reductase, subunit A"/>
    <property type="match status" value="1"/>
</dbReference>
<dbReference type="PANTHER" id="PTHR38011">
    <property type="entry name" value="DIHYDROFOLATE REDUCTASE FAMILY PROTEIN (AFU_ORTHOLOGUE AFUA_8G06820)"/>
    <property type="match status" value="1"/>
</dbReference>
<comment type="caution">
    <text evidence="5">The sequence shown here is derived from an EMBL/GenBank/DDBJ whole genome shotgun (WGS) entry which is preliminary data.</text>
</comment>
<proteinExistence type="predicted"/>
<gene>
    <name evidence="5" type="ORF">GGQ67_000223</name>
</gene>
<dbReference type="Proteomes" id="UP000582090">
    <property type="component" value="Unassembled WGS sequence"/>
</dbReference>
<evidence type="ECO:0000256" key="2">
    <source>
        <dbReference type="ARBA" id="ARBA00022857"/>
    </source>
</evidence>
<dbReference type="GO" id="GO:0009231">
    <property type="term" value="P:riboflavin biosynthetic process"/>
    <property type="evidence" value="ECO:0007669"/>
    <property type="project" value="InterPro"/>
</dbReference>
<dbReference type="InterPro" id="IPR050765">
    <property type="entry name" value="Riboflavin_Biosynth_HTPR"/>
</dbReference>
<evidence type="ECO:0000256" key="1">
    <source>
        <dbReference type="ARBA" id="ARBA00005104"/>
    </source>
</evidence>
<dbReference type="SUPFAM" id="SSF53597">
    <property type="entry name" value="Dihydrofolate reductase-like"/>
    <property type="match status" value="1"/>
</dbReference>
<reference evidence="5 6" key="1">
    <citation type="submission" date="2020-08" db="EMBL/GenBank/DDBJ databases">
        <title>Genomic Encyclopedia of Type Strains, Phase IV (KMG-IV): sequencing the most valuable type-strain genomes for metagenomic binning, comparative biology and taxonomic classification.</title>
        <authorList>
            <person name="Goeker M."/>
        </authorList>
    </citation>
    <scope>NUCLEOTIDE SEQUENCE [LARGE SCALE GENOMIC DNA]</scope>
    <source>
        <strain evidence="5 6">DSM 26575</strain>
    </source>
</reference>
<keyword evidence="2" id="KW-0521">NADP</keyword>
<name>A0A7W6G987_9HYPH</name>
<dbReference type="InterPro" id="IPR002734">
    <property type="entry name" value="RibDG_C"/>
</dbReference>
<feature type="domain" description="Bacterial bifunctional deaminase-reductase C-terminal" evidence="4">
    <location>
        <begin position="3"/>
        <end position="187"/>
    </location>
</feature>
<keyword evidence="6" id="KW-1185">Reference proteome</keyword>
<dbReference type="PANTHER" id="PTHR38011:SF7">
    <property type="entry name" value="2,5-DIAMINO-6-RIBOSYLAMINO-4(3H)-PYRIMIDINONE 5'-PHOSPHATE REDUCTASE"/>
    <property type="match status" value="1"/>
</dbReference>
<comment type="pathway">
    <text evidence="1">Cofactor biosynthesis; riboflavin biosynthesis.</text>
</comment>
<evidence type="ECO:0000313" key="6">
    <source>
        <dbReference type="Proteomes" id="UP000582090"/>
    </source>
</evidence>